<dbReference type="Proteomes" id="UP000007967">
    <property type="component" value="Chromosome"/>
</dbReference>
<keyword evidence="2" id="KW-1185">Reference proteome</keyword>
<dbReference type="RefSeq" id="WP_012923358.1">
    <property type="nucleotide sequence ID" value="NC_013729.1"/>
</dbReference>
<dbReference type="EMBL" id="CP001736">
    <property type="protein sequence ID" value="ADB34804.1"/>
    <property type="molecule type" value="Genomic_DNA"/>
</dbReference>
<dbReference type="AlphaFoldDB" id="D2PQA2"/>
<evidence type="ECO:0008006" key="3">
    <source>
        <dbReference type="Google" id="ProtNLM"/>
    </source>
</evidence>
<name>D2PQA2_KRIFD</name>
<evidence type="ECO:0000313" key="2">
    <source>
        <dbReference type="Proteomes" id="UP000007967"/>
    </source>
</evidence>
<dbReference type="STRING" id="479435.Kfla_5800"/>
<organism evidence="1 2">
    <name type="scientific">Kribbella flavida (strain DSM 17836 / JCM 10339 / NBRC 14399)</name>
    <dbReference type="NCBI Taxonomy" id="479435"/>
    <lineage>
        <taxon>Bacteria</taxon>
        <taxon>Bacillati</taxon>
        <taxon>Actinomycetota</taxon>
        <taxon>Actinomycetes</taxon>
        <taxon>Propionibacteriales</taxon>
        <taxon>Kribbellaceae</taxon>
        <taxon>Kribbella</taxon>
    </lineage>
</organism>
<reference evidence="2" key="1">
    <citation type="submission" date="2009-09" db="EMBL/GenBank/DDBJ databases">
        <title>The complete genome of Kribbella flavida DSM 17836.</title>
        <authorList>
            <consortium name="US DOE Joint Genome Institute (JGI-PGF)"/>
            <person name="Lucas S."/>
            <person name="Copeland A."/>
            <person name="Lapidus A."/>
            <person name="Glavina del Rio T."/>
            <person name="Dalin E."/>
            <person name="Tice H."/>
            <person name="Bruce D."/>
            <person name="Goodwin L."/>
            <person name="Pitluck S."/>
            <person name="Kyrpides N."/>
            <person name="Mavromatis K."/>
            <person name="Ivanova N."/>
            <person name="Saunders E."/>
            <person name="Brettin T."/>
            <person name="Detter J.C."/>
            <person name="Han C."/>
            <person name="Larimer F."/>
            <person name="Land M."/>
            <person name="Hauser L."/>
            <person name="Markowitz V."/>
            <person name="Cheng J.-F."/>
            <person name="Hugenholtz P."/>
            <person name="Woyke T."/>
            <person name="Wu D."/>
            <person name="Pukall R."/>
            <person name="Klenk H.-P."/>
            <person name="Eisen J.A."/>
        </authorList>
    </citation>
    <scope>NUCLEOTIDE SEQUENCE [LARGE SCALE GENOMIC DNA]</scope>
    <source>
        <strain evidence="2">DSM 17836 / JCM 10339 / NBRC 14399</strain>
    </source>
</reference>
<protein>
    <recommendedName>
        <fullName evidence="3">ANTAR domain-containing protein</fullName>
    </recommendedName>
</protein>
<proteinExistence type="predicted"/>
<evidence type="ECO:0000313" key="1">
    <source>
        <dbReference type="EMBL" id="ADB34804.1"/>
    </source>
</evidence>
<dbReference type="HOGENOM" id="CLU_3062596_0_0_11"/>
<reference evidence="1 2" key="2">
    <citation type="journal article" date="2010" name="Stand. Genomic Sci.">
        <title>Complete genome sequence of Kribbella flavida type strain (IFO 14399).</title>
        <authorList>
            <person name="Pukall R."/>
            <person name="Lapidus A."/>
            <person name="Glavina Del Rio T."/>
            <person name="Copeland A."/>
            <person name="Tice H."/>
            <person name="Cheng J.-F."/>
            <person name="Lucas S."/>
            <person name="Chen F."/>
            <person name="Nolan M."/>
            <person name="LaButti K."/>
            <person name="Pati A."/>
            <person name="Ivanova N."/>
            <person name="Mavrommatis K."/>
            <person name="Mikhailova N."/>
            <person name="Pitluck S."/>
            <person name="Bruce D."/>
            <person name="Goodwin L."/>
            <person name="Land M."/>
            <person name="Hauser L."/>
            <person name="Chang Y.-J."/>
            <person name="Jeffries C.D."/>
            <person name="Chen A."/>
            <person name="Palaniappan K."/>
            <person name="Chain P."/>
            <person name="Rohde M."/>
            <person name="Goeker M."/>
            <person name="Bristow J."/>
            <person name="Eisen J.A."/>
            <person name="Markowitz V."/>
            <person name="Hugenholtz P."/>
            <person name="Kyrpides N.C."/>
            <person name="Klenk H.-P."/>
            <person name="Brettin T."/>
        </authorList>
    </citation>
    <scope>NUCLEOTIDE SEQUENCE [LARGE SCALE GENOMIC DNA]</scope>
    <source>
        <strain evidence="2">DSM 17836 / JCM 10339 / NBRC 14399</strain>
    </source>
</reference>
<accession>D2PQA2</accession>
<sequence length="53" mass="5835">MTLSDREVDDRQGRQAADDALAILRANAYAHETTLADVADQVVSRTLDFRGES</sequence>
<gene>
    <name evidence="1" type="ordered locus">Kfla_5800</name>
</gene>
<dbReference type="KEGG" id="kfl:Kfla_5800"/>